<evidence type="ECO:0000313" key="4">
    <source>
        <dbReference type="WBParaSite" id="ECPE_0000411901-mRNA-1"/>
    </source>
</evidence>
<feature type="region of interest" description="Disordered" evidence="1">
    <location>
        <begin position="266"/>
        <end position="290"/>
    </location>
</feature>
<evidence type="ECO:0000256" key="1">
    <source>
        <dbReference type="SAM" id="MobiDB-lite"/>
    </source>
</evidence>
<proteinExistence type="predicted"/>
<sequence length="370" mass="41796">MSRLHARHPQEFIIDHRRSLSRHGPEPHRVRAHRRSFPRTKFYVIDEPRIPLSAHVHEMWHPHSGDSNIVDYYPSVCPTTTEMRTGYTYDQLPCTTPVGDAEFCPARCLPNPSRVSMHPNMFDLGNAGGELISNSIGPGLIDKRDGSMVRVVSPTRRPVARVPDYRMEMKHDVDEALLAHRLNETRNKTRMRPIHPGRASPVVGHPTCRSDVRSRLDYLTPRDMNSRSATTNTSSHGTRITLDDVLDFHGPHNAQVLGRRPLHCSLEEEDQESSPPSLLRSSNPTTTRTNAASDLCESLCVSLSRFRLPPTPPPGETSLSPKPRARTGRELDSGDLYSEVPATLMLFRSFPLLCSVTYHLFTMNKLTVYY</sequence>
<reference evidence="4" key="1">
    <citation type="submission" date="2016-06" db="UniProtKB">
        <authorList>
            <consortium name="WormBaseParasite"/>
        </authorList>
    </citation>
    <scope>IDENTIFICATION</scope>
</reference>
<organism evidence="4">
    <name type="scientific">Echinostoma caproni</name>
    <dbReference type="NCBI Taxonomy" id="27848"/>
    <lineage>
        <taxon>Eukaryota</taxon>
        <taxon>Metazoa</taxon>
        <taxon>Spiralia</taxon>
        <taxon>Lophotrochozoa</taxon>
        <taxon>Platyhelminthes</taxon>
        <taxon>Trematoda</taxon>
        <taxon>Digenea</taxon>
        <taxon>Plagiorchiida</taxon>
        <taxon>Echinostomata</taxon>
        <taxon>Echinostomatoidea</taxon>
        <taxon>Echinostomatidae</taxon>
        <taxon>Echinostoma</taxon>
    </lineage>
</organism>
<feature type="compositionally biased region" description="Low complexity" evidence="1">
    <location>
        <begin position="273"/>
        <end position="290"/>
    </location>
</feature>
<dbReference type="EMBL" id="UZAN01041004">
    <property type="protein sequence ID" value="VDP71663.1"/>
    <property type="molecule type" value="Genomic_DNA"/>
</dbReference>
<feature type="region of interest" description="Disordered" evidence="1">
    <location>
        <begin position="214"/>
        <end position="237"/>
    </location>
</feature>
<feature type="compositionally biased region" description="Polar residues" evidence="1">
    <location>
        <begin position="226"/>
        <end position="237"/>
    </location>
</feature>
<gene>
    <name evidence="2" type="ORF">ECPE_LOCUS4111</name>
</gene>
<dbReference type="WBParaSite" id="ECPE_0000411901-mRNA-1">
    <property type="protein sequence ID" value="ECPE_0000411901-mRNA-1"/>
    <property type="gene ID" value="ECPE_0000411901"/>
</dbReference>
<name>A0A183AAX6_9TREM</name>
<dbReference type="AlphaFoldDB" id="A0A183AAX6"/>
<dbReference type="OrthoDB" id="6253147at2759"/>
<feature type="region of interest" description="Disordered" evidence="1">
    <location>
        <begin position="306"/>
        <end position="331"/>
    </location>
</feature>
<evidence type="ECO:0000313" key="3">
    <source>
        <dbReference type="Proteomes" id="UP000272942"/>
    </source>
</evidence>
<evidence type="ECO:0000313" key="2">
    <source>
        <dbReference type="EMBL" id="VDP71663.1"/>
    </source>
</evidence>
<protein>
    <submittedName>
        <fullName evidence="2 4">Uncharacterized protein</fullName>
    </submittedName>
</protein>
<reference evidence="2 3" key="2">
    <citation type="submission" date="2018-11" db="EMBL/GenBank/DDBJ databases">
        <authorList>
            <consortium name="Pathogen Informatics"/>
        </authorList>
    </citation>
    <scope>NUCLEOTIDE SEQUENCE [LARGE SCALE GENOMIC DNA]</scope>
    <source>
        <strain evidence="2 3">Egypt</strain>
    </source>
</reference>
<dbReference type="Proteomes" id="UP000272942">
    <property type="component" value="Unassembled WGS sequence"/>
</dbReference>
<accession>A0A183AAX6</accession>
<keyword evidence="3" id="KW-1185">Reference proteome</keyword>